<evidence type="ECO:0000313" key="7">
    <source>
        <dbReference type="EMBL" id="GAA3211633.1"/>
    </source>
</evidence>
<evidence type="ECO:0000259" key="5">
    <source>
        <dbReference type="Pfam" id="PF25973"/>
    </source>
</evidence>
<dbReference type="Pfam" id="PF25973">
    <property type="entry name" value="BSH_CzcB"/>
    <property type="match status" value="1"/>
</dbReference>
<name>A0ABP6QC59_9ACTN</name>
<accession>A0ABP6QC59</accession>
<dbReference type="Pfam" id="PF25967">
    <property type="entry name" value="RND-MFP_C"/>
    <property type="match status" value="1"/>
</dbReference>
<comment type="caution">
    <text evidence="7">The sequence shown here is derived from an EMBL/GenBank/DDBJ whole genome shotgun (WGS) entry which is preliminary data.</text>
</comment>
<dbReference type="Pfam" id="PF25990">
    <property type="entry name" value="Beta-barrel_YknX"/>
    <property type="match status" value="1"/>
</dbReference>
<proteinExistence type="predicted"/>
<gene>
    <name evidence="7" type="ORF">GCM10010468_30430</name>
</gene>
<sequence>MLPGMKAPLTRRTVLVNGTLGVLLTGGAALAYVSLGEDGAGGTTTTSRTVTVARGDLSADVSASGAIASSRTGSLAFSGSGTIKKVYVRVGQKVKKGQKLAALDPTEAQENLDLARANLSVAADADTTTSQGYAQYVQAKNAYDSAQRAVTATVLRAPFTGTVTAVNGAAGQNSGSAAGSTGSSTQSALIELADTTRLEVDGSFTEADTTKLKVGQTAAITFDALAGVTAAGKVTSIGTTATTTSNVVSYTVVVKLTKPPAKIRIGQTSTVTVTTAARKGVLYVPAAAVRTVGGASTVTVLENGEPVSRTVTIGISGDAGTEIVEGLNEGDQVQIVTQASTGTNNSRFPGGGPGGGGFGGGGLGGGGAVPRAGTRP</sequence>
<feature type="compositionally biased region" description="Gly residues" evidence="3">
    <location>
        <begin position="349"/>
        <end position="368"/>
    </location>
</feature>
<dbReference type="SUPFAM" id="SSF111369">
    <property type="entry name" value="HlyD-like secretion proteins"/>
    <property type="match status" value="1"/>
</dbReference>
<evidence type="ECO:0008006" key="9">
    <source>
        <dbReference type="Google" id="ProtNLM"/>
    </source>
</evidence>
<evidence type="ECO:0000259" key="4">
    <source>
        <dbReference type="Pfam" id="PF25967"/>
    </source>
</evidence>
<dbReference type="Gene3D" id="2.40.30.170">
    <property type="match status" value="1"/>
</dbReference>
<dbReference type="EMBL" id="BAAAUV010000006">
    <property type="protein sequence ID" value="GAA3211633.1"/>
    <property type="molecule type" value="Genomic_DNA"/>
</dbReference>
<dbReference type="Gene3D" id="6.20.50.140">
    <property type="match status" value="1"/>
</dbReference>
<dbReference type="InterPro" id="IPR050465">
    <property type="entry name" value="UPF0194_transport"/>
</dbReference>
<keyword evidence="2" id="KW-0175">Coiled coil</keyword>
<evidence type="ECO:0000256" key="2">
    <source>
        <dbReference type="ARBA" id="ARBA00023054"/>
    </source>
</evidence>
<protein>
    <recommendedName>
        <fullName evidence="9">Macrolide-specific efflux system membrane fusion protein</fullName>
    </recommendedName>
</protein>
<dbReference type="Gene3D" id="2.40.50.100">
    <property type="match status" value="1"/>
</dbReference>
<dbReference type="InterPro" id="IPR058636">
    <property type="entry name" value="Beta-barrel_YknX"/>
</dbReference>
<dbReference type="Proteomes" id="UP001501237">
    <property type="component" value="Unassembled WGS sequence"/>
</dbReference>
<evidence type="ECO:0000256" key="3">
    <source>
        <dbReference type="SAM" id="MobiDB-lite"/>
    </source>
</evidence>
<feature type="domain" description="Multidrug resistance protein MdtA-like C-terminal permuted SH3" evidence="4">
    <location>
        <begin position="281"/>
        <end position="333"/>
    </location>
</feature>
<evidence type="ECO:0000259" key="6">
    <source>
        <dbReference type="Pfam" id="PF25990"/>
    </source>
</evidence>
<organism evidence="7 8">
    <name type="scientific">Actinocorallia longicatena</name>
    <dbReference type="NCBI Taxonomy" id="111803"/>
    <lineage>
        <taxon>Bacteria</taxon>
        <taxon>Bacillati</taxon>
        <taxon>Actinomycetota</taxon>
        <taxon>Actinomycetes</taxon>
        <taxon>Streptosporangiales</taxon>
        <taxon>Thermomonosporaceae</taxon>
        <taxon>Actinocorallia</taxon>
    </lineage>
</organism>
<comment type="subcellular location">
    <subcellularLocation>
        <location evidence="1">Cell envelope</location>
    </subcellularLocation>
</comment>
<reference evidence="8" key="1">
    <citation type="journal article" date="2019" name="Int. J. Syst. Evol. Microbiol.">
        <title>The Global Catalogue of Microorganisms (GCM) 10K type strain sequencing project: providing services to taxonomists for standard genome sequencing and annotation.</title>
        <authorList>
            <consortium name="The Broad Institute Genomics Platform"/>
            <consortium name="The Broad Institute Genome Sequencing Center for Infectious Disease"/>
            <person name="Wu L."/>
            <person name="Ma J."/>
        </authorList>
    </citation>
    <scope>NUCLEOTIDE SEQUENCE [LARGE SCALE GENOMIC DNA]</scope>
    <source>
        <strain evidence="8">JCM 9377</strain>
    </source>
</reference>
<feature type="domain" description="YknX-like beta-barrel" evidence="6">
    <location>
        <begin position="198"/>
        <end position="273"/>
    </location>
</feature>
<keyword evidence="8" id="KW-1185">Reference proteome</keyword>
<evidence type="ECO:0000256" key="1">
    <source>
        <dbReference type="ARBA" id="ARBA00004196"/>
    </source>
</evidence>
<evidence type="ECO:0000313" key="8">
    <source>
        <dbReference type="Proteomes" id="UP001501237"/>
    </source>
</evidence>
<dbReference type="PANTHER" id="PTHR32347">
    <property type="entry name" value="EFFLUX SYSTEM COMPONENT YKNX-RELATED"/>
    <property type="match status" value="1"/>
</dbReference>
<feature type="domain" description="CzcB-like barrel-sandwich hybrid" evidence="5">
    <location>
        <begin position="80"/>
        <end position="172"/>
    </location>
</feature>
<dbReference type="PANTHER" id="PTHR32347:SF23">
    <property type="entry name" value="BLL5650 PROTEIN"/>
    <property type="match status" value="1"/>
</dbReference>
<dbReference type="InterPro" id="IPR058647">
    <property type="entry name" value="BSH_CzcB-like"/>
</dbReference>
<dbReference type="InterPro" id="IPR058627">
    <property type="entry name" value="MdtA-like_C"/>
</dbReference>
<feature type="region of interest" description="Disordered" evidence="3">
    <location>
        <begin position="342"/>
        <end position="376"/>
    </location>
</feature>